<keyword evidence="4" id="KW-0539">Nucleus</keyword>
<dbReference type="GO" id="GO:0000981">
    <property type="term" value="F:DNA-binding transcription factor activity, RNA polymerase II-specific"/>
    <property type="evidence" value="ECO:0007669"/>
    <property type="project" value="InterPro"/>
</dbReference>
<reference evidence="8" key="1">
    <citation type="journal article" date="2017" name="Genome Biol.">
        <title>Comparative genomics reveals high biological diversity and specific adaptations in the industrially and medically important fungal genus Aspergillus.</title>
        <authorList>
            <person name="de Vries R.P."/>
            <person name="Riley R."/>
            <person name="Wiebenga A."/>
            <person name="Aguilar-Osorio G."/>
            <person name="Amillis S."/>
            <person name="Uchima C.A."/>
            <person name="Anderluh G."/>
            <person name="Asadollahi M."/>
            <person name="Askin M."/>
            <person name="Barry K."/>
            <person name="Battaglia E."/>
            <person name="Bayram O."/>
            <person name="Benocci T."/>
            <person name="Braus-Stromeyer S.A."/>
            <person name="Caldana C."/>
            <person name="Canovas D."/>
            <person name="Cerqueira G.C."/>
            <person name="Chen F."/>
            <person name="Chen W."/>
            <person name="Choi C."/>
            <person name="Clum A."/>
            <person name="Dos Santos R.A."/>
            <person name="Damasio A.R."/>
            <person name="Diallinas G."/>
            <person name="Emri T."/>
            <person name="Fekete E."/>
            <person name="Flipphi M."/>
            <person name="Freyberg S."/>
            <person name="Gallo A."/>
            <person name="Gournas C."/>
            <person name="Habgood R."/>
            <person name="Hainaut M."/>
            <person name="Harispe M.L."/>
            <person name="Henrissat B."/>
            <person name="Hilden K.S."/>
            <person name="Hope R."/>
            <person name="Hossain A."/>
            <person name="Karabika E."/>
            <person name="Karaffa L."/>
            <person name="Karanyi Z."/>
            <person name="Krasevec N."/>
            <person name="Kuo A."/>
            <person name="Kusch H."/>
            <person name="LaButti K."/>
            <person name="Lagendijk E.L."/>
            <person name="Lapidus A."/>
            <person name="Levasseur A."/>
            <person name="Lindquist E."/>
            <person name="Lipzen A."/>
            <person name="Logrieco A.F."/>
            <person name="MacCabe A."/>
            <person name="Maekelae M.R."/>
            <person name="Malavazi I."/>
            <person name="Melin P."/>
            <person name="Meyer V."/>
            <person name="Mielnichuk N."/>
            <person name="Miskei M."/>
            <person name="Molnar A.P."/>
            <person name="Mule G."/>
            <person name="Ngan C.Y."/>
            <person name="Orejas M."/>
            <person name="Orosz E."/>
            <person name="Ouedraogo J.P."/>
            <person name="Overkamp K.M."/>
            <person name="Park H.-S."/>
            <person name="Perrone G."/>
            <person name="Piumi F."/>
            <person name="Punt P.J."/>
            <person name="Ram A.F."/>
            <person name="Ramon A."/>
            <person name="Rauscher S."/>
            <person name="Record E."/>
            <person name="Riano-Pachon D.M."/>
            <person name="Robert V."/>
            <person name="Roehrig J."/>
            <person name="Ruller R."/>
            <person name="Salamov A."/>
            <person name="Salih N.S."/>
            <person name="Samson R.A."/>
            <person name="Sandor E."/>
            <person name="Sanguinetti M."/>
            <person name="Schuetze T."/>
            <person name="Sepcic K."/>
            <person name="Shelest E."/>
            <person name="Sherlock G."/>
            <person name="Sophianopoulou V."/>
            <person name="Squina F.M."/>
            <person name="Sun H."/>
            <person name="Susca A."/>
            <person name="Todd R.B."/>
            <person name="Tsang A."/>
            <person name="Unkles S.E."/>
            <person name="van de Wiele N."/>
            <person name="van Rossen-Uffink D."/>
            <person name="Oliveira J.V."/>
            <person name="Vesth T.C."/>
            <person name="Visser J."/>
            <person name="Yu J.-H."/>
            <person name="Zhou M."/>
            <person name="Andersen M.R."/>
            <person name="Archer D.B."/>
            <person name="Baker S.E."/>
            <person name="Benoit I."/>
            <person name="Brakhage A.A."/>
            <person name="Braus G.H."/>
            <person name="Fischer R."/>
            <person name="Frisvad J.C."/>
            <person name="Goldman G.H."/>
            <person name="Houbraken J."/>
            <person name="Oakley B."/>
            <person name="Pocsi I."/>
            <person name="Scazzocchio C."/>
            <person name="Seiboth B."/>
            <person name="vanKuyk P.A."/>
            <person name="Wortman J."/>
            <person name="Dyer P.S."/>
            <person name="Grigoriev I.V."/>
        </authorList>
    </citation>
    <scope>NUCLEOTIDE SEQUENCE [LARGE SCALE GENOMIC DNA]</scope>
    <source>
        <strain evidence="8">CBS 583.65</strain>
    </source>
</reference>
<dbReference type="PROSITE" id="PS50048">
    <property type="entry name" value="ZN2_CY6_FUNGAL_2"/>
    <property type="match status" value="1"/>
</dbReference>
<evidence type="ECO:0000313" key="7">
    <source>
        <dbReference type="EMBL" id="OJI99462.1"/>
    </source>
</evidence>
<keyword evidence="2" id="KW-0238">DNA-binding</keyword>
<organism evidence="7 8">
    <name type="scientific">Aspergillus versicolor CBS 583.65</name>
    <dbReference type="NCBI Taxonomy" id="1036611"/>
    <lineage>
        <taxon>Eukaryota</taxon>
        <taxon>Fungi</taxon>
        <taxon>Dikarya</taxon>
        <taxon>Ascomycota</taxon>
        <taxon>Pezizomycotina</taxon>
        <taxon>Eurotiomycetes</taxon>
        <taxon>Eurotiomycetidae</taxon>
        <taxon>Eurotiales</taxon>
        <taxon>Aspergillaceae</taxon>
        <taxon>Aspergillus</taxon>
        <taxon>Aspergillus subgen. Nidulantes</taxon>
    </lineage>
</organism>
<dbReference type="GO" id="GO:0003677">
    <property type="term" value="F:DNA binding"/>
    <property type="evidence" value="ECO:0007669"/>
    <property type="project" value="UniProtKB-KW"/>
</dbReference>
<dbReference type="PANTHER" id="PTHR47785:SF5">
    <property type="entry name" value="ZN(II)2CYS6 TRANSCRIPTION FACTOR (EUROFUNG)"/>
    <property type="match status" value="1"/>
</dbReference>
<feature type="domain" description="Zn(2)-C6 fungal-type" evidence="6">
    <location>
        <begin position="58"/>
        <end position="88"/>
    </location>
</feature>
<evidence type="ECO:0000256" key="1">
    <source>
        <dbReference type="ARBA" id="ARBA00023015"/>
    </source>
</evidence>
<dbReference type="SUPFAM" id="SSF57701">
    <property type="entry name" value="Zn2/Cys6 DNA-binding domain"/>
    <property type="match status" value="1"/>
</dbReference>
<dbReference type="InterPro" id="IPR036864">
    <property type="entry name" value="Zn2-C6_fun-type_DNA-bd_sf"/>
</dbReference>
<evidence type="ECO:0000259" key="6">
    <source>
        <dbReference type="PROSITE" id="PS50048"/>
    </source>
</evidence>
<dbReference type="GO" id="GO:0008270">
    <property type="term" value="F:zinc ion binding"/>
    <property type="evidence" value="ECO:0007669"/>
    <property type="project" value="InterPro"/>
</dbReference>
<dbReference type="STRING" id="1036611.A0A1L9PDA0"/>
<evidence type="ECO:0000256" key="5">
    <source>
        <dbReference type="SAM" id="MobiDB-lite"/>
    </source>
</evidence>
<sequence>MNDDQDELGLADHRPHKIRRTEAASTADLAWPSSDLDIGQVRTTPIEPQPPRTRGTVACHRCRSRKTKCDNRRPSCGYCLKIGEPCVYEADCHVFGREVLQALNELREIVTKPPTARLLADGNEPSPTADIIHSAPHGTALAHSPAQGPFVAKSKLAVSLDRIQRVENIVQWRIFQPHLVASDIYPDANPPVPLDHSMPSTNITLLTGLEWRYIHSVHLLNPILDLPTLHDLILQVAESGFDWSLESCLAALVCAIGAITESLNVSDPNGALCDSDPDLAAGYWNVASKRLGFALDRNDITAVQCLCLAGVWHMHNLQPLQAWKYFSHAASAWFCTVMRNKPLRESLDRKLAGSINIHEALGFTIWKSTCELRPELSLPPSVLDDYELLRPFPSPPDFEDTTLIDSESGWYYYLAEIAARHIINDLLDCHVYDFDNIQPVDIARIIHQTTLFEAQINEWRSSLPPRLQFDIPADWNLPEVNDLMTVVLRQRYLSSLELTYRPLLRICTDFALQDSDPHSGIDSGLDTLRTKAAELASKNLHLSYLKIQGISRRLHHGTWFHLRSLTGSCLRFAAAEKAQRDRRLAGAQELQIPPGWRARVVDGLDILQPYWTSNRGGGAGLLALIEQALKL</sequence>
<dbReference type="InterPro" id="IPR053181">
    <property type="entry name" value="EcdB-like_regulator"/>
</dbReference>
<name>A0A1L9PDA0_ASPVE</name>
<accession>A0A1L9PDA0</accession>
<dbReference type="InterPro" id="IPR001138">
    <property type="entry name" value="Zn2Cys6_DnaBD"/>
</dbReference>
<dbReference type="CDD" id="cd12148">
    <property type="entry name" value="fungal_TF_MHR"/>
    <property type="match status" value="1"/>
</dbReference>
<dbReference type="Proteomes" id="UP000184073">
    <property type="component" value="Unassembled WGS sequence"/>
</dbReference>
<keyword evidence="3" id="KW-0804">Transcription</keyword>
<dbReference type="Pfam" id="PF00172">
    <property type="entry name" value="Zn_clus"/>
    <property type="match status" value="1"/>
</dbReference>
<proteinExistence type="predicted"/>
<dbReference type="EMBL" id="KV878126">
    <property type="protein sequence ID" value="OJI99462.1"/>
    <property type="molecule type" value="Genomic_DNA"/>
</dbReference>
<dbReference type="RefSeq" id="XP_040665225.1">
    <property type="nucleotide sequence ID" value="XM_040806183.1"/>
</dbReference>
<feature type="region of interest" description="Disordered" evidence="5">
    <location>
        <begin position="1"/>
        <end position="26"/>
    </location>
</feature>
<dbReference type="PANTHER" id="PTHR47785">
    <property type="entry name" value="ZN(II)2CYS6 TRANSCRIPTION FACTOR (EUROFUNG)-RELATED-RELATED"/>
    <property type="match status" value="1"/>
</dbReference>
<keyword evidence="1" id="KW-0805">Transcription regulation</keyword>
<dbReference type="CDD" id="cd00067">
    <property type="entry name" value="GAL4"/>
    <property type="match status" value="1"/>
</dbReference>
<dbReference type="PROSITE" id="PS00463">
    <property type="entry name" value="ZN2_CY6_FUNGAL_1"/>
    <property type="match status" value="1"/>
</dbReference>
<keyword evidence="8" id="KW-1185">Reference proteome</keyword>
<dbReference type="VEuPathDB" id="FungiDB:ASPVEDRAFT_124508"/>
<evidence type="ECO:0000313" key="8">
    <source>
        <dbReference type="Proteomes" id="UP000184073"/>
    </source>
</evidence>
<dbReference type="SMART" id="SM00066">
    <property type="entry name" value="GAL4"/>
    <property type="match status" value="1"/>
</dbReference>
<evidence type="ECO:0000256" key="4">
    <source>
        <dbReference type="ARBA" id="ARBA00023242"/>
    </source>
</evidence>
<evidence type="ECO:0000256" key="2">
    <source>
        <dbReference type="ARBA" id="ARBA00023125"/>
    </source>
</evidence>
<gene>
    <name evidence="7" type="ORF">ASPVEDRAFT_124508</name>
</gene>
<dbReference type="GeneID" id="63721694"/>
<evidence type="ECO:0000256" key="3">
    <source>
        <dbReference type="ARBA" id="ARBA00023163"/>
    </source>
</evidence>
<dbReference type="OrthoDB" id="4356994at2759"/>
<protein>
    <recommendedName>
        <fullName evidence="6">Zn(2)-C6 fungal-type domain-containing protein</fullName>
    </recommendedName>
</protein>
<dbReference type="AlphaFoldDB" id="A0A1L9PDA0"/>
<dbReference type="Gene3D" id="4.10.240.10">
    <property type="entry name" value="Zn(2)-C6 fungal-type DNA-binding domain"/>
    <property type="match status" value="1"/>
</dbReference>